<dbReference type="PROSITE" id="PS50011">
    <property type="entry name" value="PROTEIN_KINASE_DOM"/>
    <property type="match status" value="1"/>
</dbReference>
<evidence type="ECO:0000256" key="1">
    <source>
        <dbReference type="ARBA" id="ARBA00012513"/>
    </source>
</evidence>
<dbReference type="eggNOG" id="KOG0611">
    <property type="taxonomic scope" value="Eukaryota"/>
</dbReference>
<keyword evidence="3" id="KW-0808">Transferase</keyword>
<protein>
    <recommendedName>
        <fullName evidence="1">non-specific serine/threonine protein kinase</fullName>
        <ecNumber evidence="1">2.7.11.1</ecNumber>
    </recommendedName>
</protein>
<dbReference type="PROSITE" id="PS00108">
    <property type="entry name" value="PROTEIN_KINASE_ST"/>
    <property type="match status" value="1"/>
</dbReference>
<dbReference type="KEGG" id="ngr:NAEGRDRAFT_3447"/>
<comment type="catalytic activity">
    <reaction evidence="8">
        <text>L-seryl-[protein] + ATP = O-phospho-L-seryl-[protein] + ADP + H(+)</text>
        <dbReference type="Rhea" id="RHEA:17989"/>
        <dbReference type="Rhea" id="RHEA-COMP:9863"/>
        <dbReference type="Rhea" id="RHEA-COMP:11604"/>
        <dbReference type="ChEBI" id="CHEBI:15378"/>
        <dbReference type="ChEBI" id="CHEBI:29999"/>
        <dbReference type="ChEBI" id="CHEBI:30616"/>
        <dbReference type="ChEBI" id="CHEBI:83421"/>
        <dbReference type="ChEBI" id="CHEBI:456216"/>
        <dbReference type="EC" id="2.7.11.1"/>
    </reaction>
</comment>
<evidence type="ECO:0000256" key="8">
    <source>
        <dbReference type="ARBA" id="ARBA00048679"/>
    </source>
</evidence>
<feature type="non-terminal residue" evidence="10">
    <location>
        <position position="1"/>
    </location>
</feature>
<dbReference type="SMART" id="SM00220">
    <property type="entry name" value="S_TKc"/>
    <property type="match status" value="1"/>
</dbReference>
<keyword evidence="4" id="KW-0547">Nucleotide-binding</keyword>
<evidence type="ECO:0000259" key="9">
    <source>
        <dbReference type="PROSITE" id="PS50011"/>
    </source>
</evidence>
<dbReference type="SUPFAM" id="SSF56112">
    <property type="entry name" value="Protein kinase-like (PK-like)"/>
    <property type="match status" value="1"/>
</dbReference>
<dbReference type="Proteomes" id="UP000006671">
    <property type="component" value="Unassembled WGS sequence"/>
</dbReference>
<evidence type="ECO:0000256" key="2">
    <source>
        <dbReference type="ARBA" id="ARBA00022527"/>
    </source>
</evidence>
<evidence type="ECO:0000313" key="10">
    <source>
        <dbReference type="EMBL" id="EFC47476.1"/>
    </source>
</evidence>
<dbReference type="VEuPathDB" id="AmoebaDB:NAEGRDRAFT_3447"/>
<dbReference type="Gene3D" id="1.10.510.10">
    <property type="entry name" value="Transferase(Phosphotransferase) domain 1"/>
    <property type="match status" value="1"/>
</dbReference>
<evidence type="ECO:0000313" key="11">
    <source>
        <dbReference type="Proteomes" id="UP000006671"/>
    </source>
</evidence>
<keyword evidence="11" id="KW-1185">Reference proteome</keyword>
<evidence type="ECO:0000256" key="6">
    <source>
        <dbReference type="ARBA" id="ARBA00022840"/>
    </source>
</evidence>
<comment type="catalytic activity">
    <reaction evidence="7">
        <text>L-threonyl-[protein] + ATP = O-phospho-L-threonyl-[protein] + ADP + H(+)</text>
        <dbReference type="Rhea" id="RHEA:46608"/>
        <dbReference type="Rhea" id="RHEA-COMP:11060"/>
        <dbReference type="Rhea" id="RHEA-COMP:11605"/>
        <dbReference type="ChEBI" id="CHEBI:15378"/>
        <dbReference type="ChEBI" id="CHEBI:30013"/>
        <dbReference type="ChEBI" id="CHEBI:30616"/>
        <dbReference type="ChEBI" id="CHEBI:61977"/>
        <dbReference type="ChEBI" id="CHEBI:456216"/>
        <dbReference type="EC" id="2.7.11.1"/>
    </reaction>
</comment>
<evidence type="ECO:0000256" key="3">
    <source>
        <dbReference type="ARBA" id="ARBA00022679"/>
    </source>
</evidence>
<organism evidence="11">
    <name type="scientific">Naegleria gruberi</name>
    <name type="common">Amoeba</name>
    <dbReference type="NCBI Taxonomy" id="5762"/>
    <lineage>
        <taxon>Eukaryota</taxon>
        <taxon>Discoba</taxon>
        <taxon>Heterolobosea</taxon>
        <taxon>Tetramitia</taxon>
        <taxon>Eutetramitia</taxon>
        <taxon>Vahlkampfiidae</taxon>
        <taxon>Naegleria</taxon>
    </lineage>
</organism>
<keyword evidence="5" id="KW-0418">Kinase</keyword>
<dbReference type="STRING" id="5762.D2V6P6"/>
<dbReference type="GO" id="GO:0004674">
    <property type="term" value="F:protein serine/threonine kinase activity"/>
    <property type="evidence" value="ECO:0007669"/>
    <property type="project" value="UniProtKB-KW"/>
</dbReference>
<keyword evidence="2" id="KW-0723">Serine/threonine-protein kinase</keyword>
<dbReference type="OMA" id="HEEMNII"/>
<dbReference type="InterPro" id="IPR011009">
    <property type="entry name" value="Kinase-like_dom_sf"/>
</dbReference>
<sequence>SRYSNITRIGQGAFGSVFKVTDTKDRNRLKAIKLVKFESLTDLNTIMKEASQLSCVNHPNIIKMNDYFITNDKSLIIDMDYYEMGDLAQLKPEYCTEKLIQQILKQSLSALKYVHEEMNIIHRDIKPTNIFIKKLTSDNIEIVLADFGLAK</sequence>
<dbReference type="GeneID" id="8849110"/>
<accession>D2V6P6</accession>
<feature type="domain" description="Protein kinase" evidence="9">
    <location>
        <begin position="3"/>
        <end position="151"/>
    </location>
</feature>
<dbReference type="InParanoid" id="D2V6P6"/>
<dbReference type="InterPro" id="IPR008271">
    <property type="entry name" value="Ser/Thr_kinase_AS"/>
</dbReference>
<dbReference type="OrthoDB" id="248923at2759"/>
<dbReference type="EC" id="2.7.11.1" evidence="1"/>
<dbReference type="EMBL" id="GG738854">
    <property type="protein sequence ID" value="EFC47476.1"/>
    <property type="molecule type" value="Genomic_DNA"/>
</dbReference>
<dbReference type="PANTHER" id="PTHR43671:SF98">
    <property type="entry name" value="SERINE_THREONINE-PROTEIN KINASE NEK11"/>
    <property type="match status" value="1"/>
</dbReference>
<name>D2V6P6_NAEGR</name>
<dbReference type="RefSeq" id="XP_002680220.1">
    <property type="nucleotide sequence ID" value="XM_002680174.1"/>
</dbReference>
<dbReference type="PANTHER" id="PTHR43671">
    <property type="entry name" value="SERINE/THREONINE-PROTEIN KINASE NEK"/>
    <property type="match status" value="1"/>
</dbReference>
<dbReference type="InterPro" id="IPR050660">
    <property type="entry name" value="NEK_Ser/Thr_kinase"/>
</dbReference>
<dbReference type="Pfam" id="PF00069">
    <property type="entry name" value="Pkinase"/>
    <property type="match status" value="1"/>
</dbReference>
<feature type="non-terminal residue" evidence="10">
    <location>
        <position position="151"/>
    </location>
</feature>
<evidence type="ECO:0000256" key="5">
    <source>
        <dbReference type="ARBA" id="ARBA00022777"/>
    </source>
</evidence>
<evidence type="ECO:0000256" key="4">
    <source>
        <dbReference type="ARBA" id="ARBA00022741"/>
    </source>
</evidence>
<gene>
    <name evidence="10" type="ORF">NAEGRDRAFT_3447</name>
</gene>
<proteinExistence type="predicted"/>
<dbReference type="GO" id="GO:0005524">
    <property type="term" value="F:ATP binding"/>
    <property type="evidence" value="ECO:0007669"/>
    <property type="project" value="UniProtKB-KW"/>
</dbReference>
<dbReference type="AlphaFoldDB" id="D2V6P6"/>
<evidence type="ECO:0000256" key="7">
    <source>
        <dbReference type="ARBA" id="ARBA00047899"/>
    </source>
</evidence>
<dbReference type="InterPro" id="IPR000719">
    <property type="entry name" value="Prot_kinase_dom"/>
</dbReference>
<keyword evidence="6" id="KW-0067">ATP-binding</keyword>
<reference evidence="10 11" key="1">
    <citation type="journal article" date="2010" name="Cell">
        <title>The genome of Naegleria gruberi illuminates early eukaryotic versatility.</title>
        <authorList>
            <person name="Fritz-Laylin L.K."/>
            <person name="Prochnik S.E."/>
            <person name="Ginger M.L."/>
            <person name="Dacks J.B."/>
            <person name="Carpenter M.L."/>
            <person name="Field M.C."/>
            <person name="Kuo A."/>
            <person name="Paredez A."/>
            <person name="Chapman J."/>
            <person name="Pham J."/>
            <person name="Shu S."/>
            <person name="Neupane R."/>
            <person name="Cipriano M."/>
            <person name="Mancuso J."/>
            <person name="Tu H."/>
            <person name="Salamov A."/>
            <person name="Lindquist E."/>
            <person name="Shapiro H."/>
            <person name="Lucas S."/>
            <person name="Grigoriev I.V."/>
            <person name="Cande W.Z."/>
            <person name="Fulton C."/>
            <person name="Rokhsar D.S."/>
            <person name="Dawson S.C."/>
        </authorList>
    </citation>
    <scope>NUCLEOTIDE SEQUENCE [LARGE SCALE GENOMIC DNA]</scope>
    <source>
        <strain evidence="10 11">NEG-M</strain>
    </source>
</reference>